<comment type="caution">
    <text evidence="2">The sequence shown here is derived from an EMBL/GenBank/DDBJ whole genome shotgun (WGS) entry which is preliminary data.</text>
</comment>
<organism evidence="2 3">
    <name type="scientific">Acaulospora morrowiae</name>
    <dbReference type="NCBI Taxonomy" id="94023"/>
    <lineage>
        <taxon>Eukaryota</taxon>
        <taxon>Fungi</taxon>
        <taxon>Fungi incertae sedis</taxon>
        <taxon>Mucoromycota</taxon>
        <taxon>Glomeromycotina</taxon>
        <taxon>Glomeromycetes</taxon>
        <taxon>Diversisporales</taxon>
        <taxon>Acaulosporaceae</taxon>
        <taxon>Acaulospora</taxon>
    </lineage>
</organism>
<evidence type="ECO:0000313" key="3">
    <source>
        <dbReference type="Proteomes" id="UP000789342"/>
    </source>
</evidence>
<dbReference type="Proteomes" id="UP000789342">
    <property type="component" value="Unassembled WGS sequence"/>
</dbReference>
<feature type="region of interest" description="Disordered" evidence="1">
    <location>
        <begin position="37"/>
        <end position="96"/>
    </location>
</feature>
<protein>
    <submittedName>
        <fullName evidence="2">104_t:CDS:1</fullName>
    </submittedName>
</protein>
<accession>A0A9N9P323</accession>
<sequence>KMKRTLEIDLDILEDVVPSLSKRTKFMQMVEEYNHMINEGVLSESEDEDELSDDLSDESNEESNKDELKENDSELDEDESDGSDRSGDVKIQERKPYNNYMSERFHVVKESNPELTNQDIFRLLAIEWKNSPTNPKNNCKI</sequence>
<feature type="non-terminal residue" evidence="2">
    <location>
        <position position="1"/>
    </location>
</feature>
<keyword evidence="3" id="KW-1185">Reference proteome</keyword>
<feature type="compositionally biased region" description="Acidic residues" evidence="1">
    <location>
        <begin position="44"/>
        <end position="61"/>
    </location>
</feature>
<feature type="compositionally biased region" description="Basic and acidic residues" evidence="1">
    <location>
        <begin position="82"/>
        <end position="96"/>
    </location>
</feature>
<dbReference type="Gene3D" id="1.10.30.10">
    <property type="entry name" value="High mobility group box domain"/>
    <property type="match status" value="1"/>
</dbReference>
<proteinExistence type="predicted"/>
<dbReference type="EMBL" id="CAJVPV010056433">
    <property type="protein sequence ID" value="CAG8785659.1"/>
    <property type="molecule type" value="Genomic_DNA"/>
</dbReference>
<dbReference type="SUPFAM" id="SSF47095">
    <property type="entry name" value="HMG-box"/>
    <property type="match status" value="1"/>
</dbReference>
<feature type="compositionally biased region" description="Basic and acidic residues" evidence="1">
    <location>
        <begin position="62"/>
        <end position="72"/>
    </location>
</feature>
<dbReference type="InterPro" id="IPR036910">
    <property type="entry name" value="HMG_box_dom_sf"/>
</dbReference>
<evidence type="ECO:0000256" key="1">
    <source>
        <dbReference type="SAM" id="MobiDB-lite"/>
    </source>
</evidence>
<gene>
    <name evidence="2" type="ORF">AMORRO_LOCUS17695</name>
</gene>
<evidence type="ECO:0000313" key="2">
    <source>
        <dbReference type="EMBL" id="CAG8785659.1"/>
    </source>
</evidence>
<reference evidence="2" key="1">
    <citation type="submission" date="2021-06" db="EMBL/GenBank/DDBJ databases">
        <authorList>
            <person name="Kallberg Y."/>
            <person name="Tangrot J."/>
            <person name="Rosling A."/>
        </authorList>
    </citation>
    <scope>NUCLEOTIDE SEQUENCE</scope>
    <source>
        <strain evidence="2">CL551</strain>
    </source>
</reference>
<dbReference type="CDD" id="cd00084">
    <property type="entry name" value="HMG-box_SF"/>
    <property type="match status" value="1"/>
</dbReference>
<dbReference type="AlphaFoldDB" id="A0A9N9P323"/>
<name>A0A9N9P323_9GLOM</name>
<dbReference type="OrthoDB" id="667577at2759"/>